<organism evidence="1 2">
    <name type="scientific">Halteria grandinella</name>
    <dbReference type="NCBI Taxonomy" id="5974"/>
    <lineage>
        <taxon>Eukaryota</taxon>
        <taxon>Sar</taxon>
        <taxon>Alveolata</taxon>
        <taxon>Ciliophora</taxon>
        <taxon>Intramacronucleata</taxon>
        <taxon>Spirotrichea</taxon>
        <taxon>Stichotrichia</taxon>
        <taxon>Sporadotrichida</taxon>
        <taxon>Halteriidae</taxon>
        <taxon>Halteria</taxon>
    </lineage>
</organism>
<dbReference type="AlphaFoldDB" id="A0A8J8P5U7"/>
<dbReference type="EMBL" id="RRYP01001133">
    <property type="protein sequence ID" value="TNV86365.1"/>
    <property type="molecule type" value="Genomic_DNA"/>
</dbReference>
<evidence type="ECO:0000313" key="2">
    <source>
        <dbReference type="Proteomes" id="UP000785679"/>
    </source>
</evidence>
<dbReference type="Proteomes" id="UP000785679">
    <property type="component" value="Unassembled WGS sequence"/>
</dbReference>
<keyword evidence="2" id="KW-1185">Reference proteome</keyword>
<gene>
    <name evidence="1" type="ORF">FGO68_gene17677</name>
</gene>
<accession>A0A8J8P5U7</accession>
<sequence length="71" mass="8014">MNSNRGGSVEPPIFSQPLQVTYQQLLLSKTKIEDELSQTQKQVSITNVIFQIASSQRRRIPQEDSLVRAAN</sequence>
<protein>
    <submittedName>
        <fullName evidence="1">Uncharacterized protein</fullName>
    </submittedName>
</protein>
<reference evidence="1" key="1">
    <citation type="submission" date="2019-06" db="EMBL/GenBank/DDBJ databases">
        <authorList>
            <person name="Zheng W."/>
        </authorList>
    </citation>
    <scope>NUCLEOTIDE SEQUENCE</scope>
    <source>
        <strain evidence="1">QDHG01</strain>
    </source>
</reference>
<name>A0A8J8P5U7_HALGN</name>
<proteinExistence type="predicted"/>
<comment type="caution">
    <text evidence="1">The sequence shown here is derived from an EMBL/GenBank/DDBJ whole genome shotgun (WGS) entry which is preliminary data.</text>
</comment>
<evidence type="ECO:0000313" key="1">
    <source>
        <dbReference type="EMBL" id="TNV86365.1"/>
    </source>
</evidence>